<evidence type="ECO:0000256" key="1">
    <source>
        <dbReference type="SAM" id="MobiDB-lite"/>
    </source>
</evidence>
<protein>
    <submittedName>
        <fullName evidence="2">Uncharacterized protein</fullName>
    </submittedName>
</protein>
<dbReference type="Proteomes" id="UP000294581">
    <property type="component" value="Unassembled WGS sequence"/>
</dbReference>
<keyword evidence="3" id="KW-1185">Reference proteome</keyword>
<dbReference type="AlphaFoldDB" id="A0A4R8LSC2"/>
<evidence type="ECO:0000313" key="3">
    <source>
        <dbReference type="Proteomes" id="UP000294581"/>
    </source>
</evidence>
<dbReference type="OrthoDB" id="2376824at2"/>
<organism evidence="2 3">
    <name type="scientific">Alicyclobacillus sacchari</name>
    <dbReference type="NCBI Taxonomy" id="392010"/>
    <lineage>
        <taxon>Bacteria</taxon>
        <taxon>Bacillati</taxon>
        <taxon>Bacillota</taxon>
        <taxon>Bacilli</taxon>
        <taxon>Bacillales</taxon>
        <taxon>Alicyclobacillaceae</taxon>
        <taxon>Alicyclobacillus</taxon>
    </lineage>
</organism>
<dbReference type="EMBL" id="SORF01000004">
    <property type="protein sequence ID" value="TDY49655.1"/>
    <property type="molecule type" value="Genomic_DNA"/>
</dbReference>
<accession>A0A4R8LSC2</accession>
<sequence>MPSRRKSIGRGDEASGPVMSAEASAAMRRGARLDEEHRYGNPANGKYARKLGGEYGASVQDEQI</sequence>
<reference evidence="2 3" key="1">
    <citation type="submission" date="2019-03" db="EMBL/GenBank/DDBJ databases">
        <title>Genomic Encyclopedia of Type Strains, Phase IV (KMG-IV): sequencing the most valuable type-strain genomes for metagenomic binning, comparative biology and taxonomic classification.</title>
        <authorList>
            <person name="Goeker M."/>
        </authorList>
    </citation>
    <scope>NUCLEOTIDE SEQUENCE [LARGE SCALE GENOMIC DNA]</scope>
    <source>
        <strain evidence="2 3">DSM 17974</strain>
    </source>
</reference>
<gene>
    <name evidence="2" type="ORF">C7445_104168</name>
</gene>
<dbReference type="RefSeq" id="WP_134159094.1">
    <property type="nucleotide sequence ID" value="NZ_SORF01000004.1"/>
</dbReference>
<comment type="caution">
    <text evidence="2">The sequence shown here is derived from an EMBL/GenBank/DDBJ whole genome shotgun (WGS) entry which is preliminary data.</text>
</comment>
<name>A0A4R8LSC2_9BACL</name>
<evidence type="ECO:0000313" key="2">
    <source>
        <dbReference type="EMBL" id="TDY49655.1"/>
    </source>
</evidence>
<proteinExistence type="predicted"/>
<feature type="region of interest" description="Disordered" evidence="1">
    <location>
        <begin position="1"/>
        <end position="64"/>
    </location>
</feature>